<reference evidence="2" key="1">
    <citation type="submission" date="2021-02" db="EMBL/GenBank/DDBJ databases">
        <authorList>
            <person name="Nowell W R."/>
        </authorList>
    </citation>
    <scope>NUCLEOTIDE SEQUENCE</scope>
</reference>
<sequence length="506" mass="57387">MSSMDKGVYRLVPYRFFINESHLNVCKLEKLTNLFPEMKLIIELELFKINNLSRMVERLSLIYKVSPVVDNRDDTLHLFLGPYHLTLGPAIFGALHFKNISTALLASSHSKSKTDNTNQSHKRRREAVLRRFRRTVRKLIFIKSIIDQVHLASVLTPYNQYALYKQGIYDLALAGHIHGTNSVFYDENFIEQMNNTRLMSASENENPLLASKFIKINSILQLLSPPTAQQQPDNNSTIGNITEPKSDSSISYTTDENSSKSFINSTNLCCPQHINTQDGPMFPVSRSTNYQSNSFLSQESPSGVQSRRNSRRRSVALLKPSTTISLPDLTFEPTLSPNPTVLKLNKSKDSPSSQEITTNQEDILVDNISSILINYLVSQQSMPSNTNDNHKEFDDNKVSLTSTTIKATSNDSDTSNQLLSIVKTNEFDNLLQRIKTIVDNSLSVKIQNNPQMSQATDNHQNLPYNSTKTTIKQKRRQQLFTLRTVSWQETSTNEFNTEHVESSNNK</sequence>
<feature type="compositionally biased region" description="Polar residues" evidence="1">
    <location>
        <begin position="247"/>
        <end position="257"/>
    </location>
</feature>
<evidence type="ECO:0000313" key="2">
    <source>
        <dbReference type="EMBL" id="CAF1107673.1"/>
    </source>
</evidence>
<feature type="region of interest" description="Disordered" evidence="1">
    <location>
        <begin position="279"/>
        <end position="314"/>
    </location>
</feature>
<dbReference type="EMBL" id="CAJNOT010000910">
    <property type="protein sequence ID" value="CAF1107673.1"/>
    <property type="molecule type" value="Genomic_DNA"/>
</dbReference>
<dbReference type="Proteomes" id="UP000663864">
    <property type="component" value="Unassembled WGS sequence"/>
</dbReference>
<feature type="compositionally biased region" description="Polar residues" evidence="1">
    <location>
        <begin position="285"/>
        <end position="305"/>
    </location>
</feature>
<evidence type="ECO:0000313" key="4">
    <source>
        <dbReference type="Proteomes" id="UP000663864"/>
    </source>
</evidence>
<protein>
    <submittedName>
        <fullName evidence="2">Uncharacterized protein</fullName>
    </submittedName>
</protein>
<feature type="region of interest" description="Disordered" evidence="1">
    <location>
        <begin position="226"/>
        <end position="257"/>
    </location>
</feature>
<accession>A0A814PLI1</accession>
<organism evidence="2 4">
    <name type="scientific">Rotaria sordida</name>
    <dbReference type="NCBI Taxonomy" id="392033"/>
    <lineage>
        <taxon>Eukaryota</taxon>
        <taxon>Metazoa</taxon>
        <taxon>Spiralia</taxon>
        <taxon>Gnathifera</taxon>
        <taxon>Rotifera</taxon>
        <taxon>Eurotatoria</taxon>
        <taxon>Bdelloidea</taxon>
        <taxon>Philodinida</taxon>
        <taxon>Philodinidae</taxon>
        <taxon>Rotaria</taxon>
    </lineage>
</organism>
<gene>
    <name evidence="3" type="ORF">JBS370_LOCUS1111</name>
    <name evidence="2" type="ORF">ZHD862_LOCUS17941</name>
</gene>
<feature type="compositionally biased region" description="Polar residues" evidence="1">
    <location>
        <begin position="226"/>
        <end position="240"/>
    </location>
</feature>
<feature type="region of interest" description="Disordered" evidence="1">
    <location>
        <begin position="326"/>
        <end position="358"/>
    </location>
</feature>
<proteinExistence type="predicted"/>
<dbReference type="EMBL" id="CAJOBD010000035">
    <property type="protein sequence ID" value="CAF3546164.1"/>
    <property type="molecule type" value="Genomic_DNA"/>
</dbReference>
<evidence type="ECO:0000313" key="3">
    <source>
        <dbReference type="EMBL" id="CAF3546164.1"/>
    </source>
</evidence>
<dbReference type="Proteomes" id="UP000663836">
    <property type="component" value="Unassembled WGS sequence"/>
</dbReference>
<evidence type="ECO:0000256" key="1">
    <source>
        <dbReference type="SAM" id="MobiDB-lite"/>
    </source>
</evidence>
<dbReference type="AlphaFoldDB" id="A0A814PLI1"/>
<name>A0A814PLI1_9BILA</name>
<comment type="caution">
    <text evidence="2">The sequence shown here is derived from an EMBL/GenBank/DDBJ whole genome shotgun (WGS) entry which is preliminary data.</text>
</comment>